<feature type="domain" description="HTH lysR-type" evidence="5">
    <location>
        <begin position="1"/>
        <end position="59"/>
    </location>
</feature>
<organism evidence="6 7">
    <name type="scientific">Noviherbaspirillum suwonense</name>
    <dbReference type="NCBI Taxonomy" id="1224511"/>
    <lineage>
        <taxon>Bacteria</taxon>
        <taxon>Pseudomonadati</taxon>
        <taxon>Pseudomonadota</taxon>
        <taxon>Betaproteobacteria</taxon>
        <taxon>Burkholderiales</taxon>
        <taxon>Oxalobacteraceae</taxon>
        <taxon>Noviherbaspirillum</taxon>
    </lineage>
</organism>
<dbReference type="InterPro" id="IPR000847">
    <property type="entry name" value="LysR_HTH_N"/>
</dbReference>
<dbReference type="InterPro" id="IPR058163">
    <property type="entry name" value="LysR-type_TF_proteobact-type"/>
</dbReference>
<evidence type="ECO:0000256" key="2">
    <source>
        <dbReference type="ARBA" id="ARBA00023015"/>
    </source>
</evidence>
<protein>
    <submittedName>
        <fullName evidence="6">Transcriptional regulator, LysR family</fullName>
    </submittedName>
</protein>
<comment type="similarity">
    <text evidence="1">Belongs to the LysR transcriptional regulatory family.</text>
</comment>
<dbReference type="Gene3D" id="1.10.10.10">
    <property type="entry name" value="Winged helix-like DNA-binding domain superfamily/Winged helix DNA-binding domain"/>
    <property type="match status" value="1"/>
</dbReference>
<keyword evidence="3" id="KW-0238">DNA-binding</keyword>
<dbReference type="Gene3D" id="3.40.190.290">
    <property type="match status" value="1"/>
</dbReference>
<accession>A0ABY1QQR6</accession>
<evidence type="ECO:0000256" key="1">
    <source>
        <dbReference type="ARBA" id="ARBA00009437"/>
    </source>
</evidence>
<evidence type="ECO:0000313" key="7">
    <source>
        <dbReference type="Proteomes" id="UP001158049"/>
    </source>
</evidence>
<dbReference type="Pfam" id="PF00126">
    <property type="entry name" value="HTH_1"/>
    <property type="match status" value="1"/>
</dbReference>
<evidence type="ECO:0000256" key="4">
    <source>
        <dbReference type="ARBA" id="ARBA00023163"/>
    </source>
</evidence>
<dbReference type="CDD" id="cd08422">
    <property type="entry name" value="PBP2_CrgA_like"/>
    <property type="match status" value="1"/>
</dbReference>
<dbReference type="InterPro" id="IPR005119">
    <property type="entry name" value="LysR_subst-bd"/>
</dbReference>
<keyword evidence="2" id="KW-0805">Transcription regulation</keyword>
<name>A0ABY1QQR6_9BURK</name>
<dbReference type="Pfam" id="PF03466">
    <property type="entry name" value="LysR_substrate"/>
    <property type="match status" value="1"/>
</dbReference>
<dbReference type="InterPro" id="IPR036390">
    <property type="entry name" value="WH_DNA-bd_sf"/>
</dbReference>
<dbReference type="PANTHER" id="PTHR30537">
    <property type="entry name" value="HTH-TYPE TRANSCRIPTIONAL REGULATOR"/>
    <property type="match status" value="1"/>
</dbReference>
<evidence type="ECO:0000259" key="5">
    <source>
        <dbReference type="PROSITE" id="PS50931"/>
    </source>
</evidence>
<reference evidence="6 7" key="1">
    <citation type="submission" date="2017-05" db="EMBL/GenBank/DDBJ databases">
        <authorList>
            <person name="Varghese N."/>
            <person name="Submissions S."/>
        </authorList>
    </citation>
    <scope>NUCLEOTIDE SEQUENCE [LARGE SCALE GENOMIC DNA]</scope>
    <source>
        <strain evidence="6 7">DSM 26001</strain>
    </source>
</reference>
<evidence type="ECO:0000313" key="6">
    <source>
        <dbReference type="EMBL" id="SMP77742.1"/>
    </source>
</evidence>
<comment type="caution">
    <text evidence="6">The sequence shown here is derived from an EMBL/GenBank/DDBJ whole genome shotgun (WGS) entry which is preliminary data.</text>
</comment>
<dbReference type="SUPFAM" id="SSF46785">
    <property type="entry name" value="Winged helix' DNA-binding domain"/>
    <property type="match status" value="1"/>
</dbReference>
<dbReference type="PROSITE" id="PS50931">
    <property type="entry name" value="HTH_LYSR"/>
    <property type="match status" value="1"/>
</dbReference>
<sequence>MDRLQSMRVFSKVVEQGSFARAAKVMELSNAVVTRHVADLETHLGTRLLNRTTRKLSLTETGQAYLERVNRILSDVDDADAIATAHSKKPAGILRIYSQLGFGKQRLAELLPPYANANPEVVLDVTLSDRTVDLVEEGYDIGIFTGLQKVDASMISRQLGVAEVLLCASPGYISKHGEPRVPEEVATHACLNFSNIDLLRNHWPISSNTETVNVPIHSRMLSNNSELLRHCAAADMGLVVGPSYAMVDDIKSKRLVRLLADHYLGQMAVMMVYPSRRQLSAKVRSFIDFMAGHHPHPETDPWGGKA</sequence>
<dbReference type="EMBL" id="FXUL01000027">
    <property type="protein sequence ID" value="SMP77742.1"/>
    <property type="molecule type" value="Genomic_DNA"/>
</dbReference>
<dbReference type="RefSeq" id="WP_283444961.1">
    <property type="nucleotide sequence ID" value="NZ_FXUL01000027.1"/>
</dbReference>
<dbReference type="PANTHER" id="PTHR30537:SF35">
    <property type="entry name" value="TRANSCRIPTIONAL REGULATORY PROTEIN"/>
    <property type="match status" value="1"/>
</dbReference>
<dbReference type="InterPro" id="IPR036388">
    <property type="entry name" value="WH-like_DNA-bd_sf"/>
</dbReference>
<proteinExistence type="inferred from homology"/>
<dbReference type="SUPFAM" id="SSF53850">
    <property type="entry name" value="Periplasmic binding protein-like II"/>
    <property type="match status" value="1"/>
</dbReference>
<keyword evidence="7" id="KW-1185">Reference proteome</keyword>
<gene>
    <name evidence="6" type="ORF">SAMN06295970_12717</name>
</gene>
<evidence type="ECO:0000256" key="3">
    <source>
        <dbReference type="ARBA" id="ARBA00023125"/>
    </source>
</evidence>
<dbReference type="Proteomes" id="UP001158049">
    <property type="component" value="Unassembled WGS sequence"/>
</dbReference>
<keyword evidence="4" id="KW-0804">Transcription</keyword>